<dbReference type="Pfam" id="PF05257">
    <property type="entry name" value="CHAP"/>
    <property type="match status" value="1"/>
</dbReference>
<dbReference type="Proteomes" id="UP000612362">
    <property type="component" value="Unassembled WGS sequence"/>
</dbReference>
<evidence type="ECO:0000313" key="5">
    <source>
        <dbReference type="Proteomes" id="UP000612362"/>
    </source>
</evidence>
<organism evidence="4 5">
    <name type="scientific">Ktedonospora formicarum</name>
    <dbReference type="NCBI Taxonomy" id="2778364"/>
    <lineage>
        <taxon>Bacteria</taxon>
        <taxon>Bacillati</taxon>
        <taxon>Chloroflexota</taxon>
        <taxon>Ktedonobacteria</taxon>
        <taxon>Ktedonobacterales</taxon>
        <taxon>Ktedonobacteraceae</taxon>
        <taxon>Ktedonospora</taxon>
    </lineage>
</organism>
<protein>
    <recommendedName>
        <fullName evidence="3">Peptidase C51 domain-containing protein</fullName>
    </recommendedName>
</protein>
<dbReference type="InterPro" id="IPR007921">
    <property type="entry name" value="CHAP_dom"/>
</dbReference>
<keyword evidence="2" id="KW-0472">Membrane</keyword>
<dbReference type="SUPFAM" id="SSF54001">
    <property type="entry name" value="Cysteine proteinases"/>
    <property type="match status" value="1"/>
</dbReference>
<dbReference type="Gene3D" id="3.90.1720.10">
    <property type="entry name" value="endopeptidase domain like (from Nostoc punctiforme)"/>
    <property type="match status" value="1"/>
</dbReference>
<dbReference type="AlphaFoldDB" id="A0A8J3I3F6"/>
<feature type="transmembrane region" description="Helical" evidence="2">
    <location>
        <begin position="114"/>
        <end position="135"/>
    </location>
</feature>
<evidence type="ECO:0000256" key="1">
    <source>
        <dbReference type="SAM" id="MobiDB-lite"/>
    </source>
</evidence>
<proteinExistence type="predicted"/>
<feature type="domain" description="Peptidase C51" evidence="3">
    <location>
        <begin position="190"/>
        <end position="320"/>
    </location>
</feature>
<sequence length="322" mass="33635">MSLMDREHGSSVGPYSGASVFADNQAPQGEQAYGAPATPYTPIPEAPSTGPISSSNGNYALMRPVSTGQLSTNVSTDGLALAKSKTTALRPPVTIAGENGKRTTSIRPPQGRRVVIQIGVATLMLFIMVGSLLMVNTLGGPLDAQAGMGNLTANGQNQNVYDSKAASDASIVEQAATQTAVTMYGNDDLTYNNTTNNSGGALAGGTSNHGAYGQCTYWASYRFHQLFGVWVPWYGNAWEWDSGARQYGYHVSASPSVGAIIVLQPGVQGAGGVGHVAIVESINSDGSVHTSNYNWYNNGGGFATLSYWDFYPGAGVSFITLP</sequence>
<accession>A0A8J3I3F6</accession>
<keyword evidence="2" id="KW-0812">Transmembrane</keyword>
<keyword evidence="2" id="KW-1133">Transmembrane helix</keyword>
<evidence type="ECO:0000256" key="2">
    <source>
        <dbReference type="SAM" id="Phobius"/>
    </source>
</evidence>
<feature type="region of interest" description="Disordered" evidence="1">
    <location>
        <begin position="1"/>
        <end position="56"/>
    </location>
</feature>
<dbReference type="EMBL" id="BNJF01000005">
    <property type="protein sequence ID" value="GHO49442.1"/>
    <property type="molecule type" value="Genomic_DNA"/>
</dbReference>
<dbReference type="InterPro" id="IPR038765">
    <property type="entry name" value="Papain-like_cys_pep_sf"/>
</dbReference>
<evidence type="ECO:0000313" key="4">
    <source>
        <dbReference type="EMBL" id="GHO49442.1"/>
    </source>
</evidence>
<name>A0A8J3I3F6_9CHLR</name>
<gene>
    <name evidence="4" type="ORF">KSX_76050</name>
</gene>
<comment type="caution">
    <text evidence="4">The sequence shown here is derived from an EMBL/GenBank/DDBJ whole genome shotgun (WGS) entry which is preliminary data.</text>
</comment>
<keyword evidence="5" id="KW-1185">Reference proteome</keyword>
<reference evidence="4" key="1">
    <citation type="submission" date="2020-10" db="EMBL/GenBank/DDBJ databases">
        <title>Taxonomic study of unclassified bacteria belonging to the class Ktedonobacteria.</title>
        <authorList>
            <person name="Yabe S."/>
            <person name="Wang C.M."/>
            <person name="Zheng Y."/>
            <person name="Sakai Y."/>
            <person name="Cavaletti L."/>
            <person name="Monciardini P."/>
            <person name="Donadio S."/>
        </authorList>
    </citation>
    <scope>NUCLEOTIDE SEQUENCE</scope>
    <source>
        <strain evidence="4">SOSP1-1</strain>
    </source>
</reference>
<dbReference type="RefSeq" id="WP_220198562.1">
    <property type="nucleotide sequence ID" value="NZ_BNJF01000005.1"/>
</dbReference>
<evidence type="ECO:0000259" key="3">
    <source>
        <dbReference type="PROSITE" id="PS50911"/>
    </source>
</evidence>
<dbReference type="PROSITE" id="PS50911">
    <property type="entry name" value="CHAP"/>
    <property type="match status" value="1"/>
</dbReference>